<feature type="compositionally biased region" description="Low complexity" evidence="3">
    <location>
        <begin position="750"/>
        <end position="773"/>
    </location>
</feature>
<dbReference type="AlphaFoldDB" id="A0A834R356"/>
<feature type="region of interest" description="Disordered" evidence="3">
    <location>
        <begin position="592"/>
        <end position="611"/>
    </location>
</feature>
<dbReference type="Gene3D" id="1.20.1270.60">
    <property type="entry name" value="Arfaptin homology (AH) domain/BAR domain"/>
    <property type="match status" value="1"/>
</dbReference>
<dbReference type="GO" id="GO:0032956">
    <property type="term" value="P:regulation of actin cytoskeleton organization"/>
    <property type="evidence" value="ECO:0007669"/>
    <property type="project" value="TreeGrafter"/>
</dbReference>
<dbReference type="InterPro" id="IPR027267">
    <property type="entry name" value="AH/BAR_dom_sf"/>
</dbReference>
<dbReference type="OrthoDB" id="19923at2759"/>
<dbReference type="Gene3D" id="1.10.555.10">
    <property type="entry name" value="Rho GTPase activation protein"/>
    <property type="match status" value="1"/>
</dbReference>
<evidence type="ECO:0000313" key="6">
    <source>
        <dbReference type="EnsemblMetazoa" id="KAF7490014.1"/>
    </source>
</evidence>
<dbReference type="GO" id="GO:0005737">
    <property type="term" value="C:cytoplasm"/>
    <property type="evidence" value="ECO:0007669"/>
    <property type="project" value="InterPro"/>
</dbReference>
<reference evidence="7" key="1">
    <citation type="journal article" date="2020" name="PLoS Negl. Trop. Dis.">
        <title>High-quality nuclear genome for Sarcoptes scabiei-A critical resource for a neglected parasite.</title>
        <authorList>
            <person name="Korhonen P.K."/>
            <person name="Gasser R.B."/>
            <person name="Ma G."/>
            <person name="Wang T."/>
            <person name="Stroehlein A.J."/>
            <person name="Young N.D."/>
            <person name="Ang C.S."/>
            <person name="Fernando D.D."/>
            <person name="Lu H.C."/>
            <person name="Taylor S."/>
            <person name="Reynolds S.L."/>
            <person name="Mofiz E."/>
            <person name="Najaraj S.H."/>
            <person name="Gowda H."/>
            <person name="Madugundu A."/>
            <person name="Renuse S."/>
            <person name="Holt D."/>
            <person name="Pandey A."/>
            <person name="Papenfuss A.T."/>
            <person name="Fischer K."/>
        </authorList>
    </citation>
    <scope>NUCLEOTIDE SEQUENCE [LARGE SCALE GENOMIC DNA]</scope>
</reference>
<reference evidence="5" key="2">
    <citation type="submission" date="2020-01" db="EMBL/GenBank/DDBJ databases">
        <authorList>
            <person name="Korhonen P.K.K."/>
            <person name="Guangxu M.G."/>
            <person name="Wang T.W."/>
            <person name="Stroehlein A.J.S."/>
            <person name="Young N.D."/>
            <person name="Ang C.-S.A."/>
            <person name="Fernando D.W.F."/>
            <person name="Lu H.L."/>
            <person name="Taylor S.T."/>
            <person name="Ehtesham M.E.M."/>
            <person name="Najaraj S.H.N."/>
            <person name="Harsha G.H.G."/>
            <person name="Madugundu A.M."/>
            <person name="Renuse S.R."/>
            <person name="Holt D.H."/>
            <person name="Pandey A.P."/>
            <person name="Papenfuss A.P."/>
            <person name="Gasser R.B.G."/>
            <person name="Fischer K.F."/>
        </authorList>
    </citation>
    <scope>NUCLEOTIDE SEQUENCE</scope>
    <source>
        <strain evidence="5">SSS_KF_BRIS2020</strain>
    </source>
</reference>
<feature type="compositionally biased region" description="Low complexity" evidence="3">
    <location>
        <begin position="712"/>
        <end position="725"/>
    </location>
</feature>
<keyword evidence="1" id="KW-0343">GTPase activation</keyword>
<feature type="region of interest" description="Disordered" evidence="3">
    <location>
        <begin position="466"/>
        <end position="513"/>
    </location>
</feature>
<dbReference type="Pfam" id="PF00620">
    <property type="entry name" value="RhoGAP"/>
    <property type="match status" value="1"/>
</dbReference>
<organism evidence="5">
    <name type="scientific">Sarcoptes scabiei</name>
    <name type="common">Itch mite</name>
    <name type="synonym">Acarus scabiei</name>
    <dbReference type="NCBI Taxonomy" id="52283"/>
    <lineage>
        <taxon>Eukaryota</taxon>
        <taxon>Metazoa</taxon>
        <taxon>Ecdysozoa</taxon>
        <taxon>Arthropoda</taxon>
        <taxon>Chelicerata</taxon>
        <taxon>Arachnida</taxon>
        <taxon>Acari</taxon>
        <taxon>Acariformes</taxon>
        <taxon>Sarcoptiformes</taxon>
        <taxon>Astigmata</taxon>
        <taxon>Psoroptidia</taxon>
        <taxon>Sarcoptoidea</taxon>
        <taxon>Sarcoptidae</taxon>
        <taxon>Sarcoptinae</taxon>
        <taxon>Sarcoptes</taxon>
    </lineage>
</organism>
<dbReference type="Proteomes" id="UP000070412">
    <property type="component" value="Unassembled WGS sequence"/>
</dbReference>
<evidence type="ECO:0000256" key="2">
    <source>
        <dbReference type="ARBA" id="ARBA00022553"/>
    </source>
</evidence>
<dbReference type="GO" id="GO:0007165">
    <property type="term" value="P:signal transduction"/>
    <property type="evidence" value="ECO:0007669"/>
    <property type="project" value="InterPro"/>
</dbReference>
<protein>
    <submittedName>
        <fullName evidence="5">Rho GTPase-activating protein 17</fullName>
    </submittedName>
</protein>
<keyword evidence="2" id="KW-0597">Phosphoprotein</keyword>
<name>A0A834R356_SARSC</name>
<dbReference type="GO" id="GO:0035020">
    <property type="term" value="P:regulation of Rac protein signal transduction"/>
    <property type="evidence" value="ECO:0007669"/>
    <property type="project" value="TreeGrafter"/>
</dbReference>
<dbReference type="SUPFAM" id="SSF103657">
    <property type="entry name" value="BAR/IMD domain-like"/>
    <property type="match status" value="1"/>
</dbReference>
<dbReference type="SMART" id="SM00324">
    <property type="entry name" value="RhoGAP"/>
    <property type="match status" value="1"/>
</dbReference>
<accession>A0A834R356</accession>
<reference evidence="6" key="3">
    <citation type="submission" date="2022-06" db="UniProtKB">
        <authorList>
            <consortium name="EnsemblMetazoa"/>
        </authorList>
    </citation>
    <scope>IDENTIFICATION</scope>
</reference>
<evidence type="ECO:0000256" key="1">
    <source>
        <dbReference type="ARBA" id="ARBA00022468"/>
    </source>
</evidence>
<feature type="region of interest" description="Disordered" evidence="3">
    <location>
        <begin position="689"/>
        <end position="789"/>
    </location>
</feature>
<feature type="compositionally biased region" description="Pro residues" evidence="3">
    <location>
        <begin position="599"/>
        <end position="609"/>
    </location>
</feature>
<dbReference type="EMBL" id="WVUK01000063">
    <property type="protein sequence ID" value="KAF7490014.1"/>
    <property type="molecule type" value="Genomic_DNA"/>
</dbReference>
<dbReference type="InterPro" id="IPR047165">
    <property type="entry name" value="RHG17/44/SH3BP1-like"/>
</dbReference>
<dbReference type="FunFam" id="1.10.555.10:FF:000001">
    <property type="entry name" value="Rho GTPase activating protein 44"/>
    <property type="match status" value="1"/>
</dbReference>
<feature type="compositionally biased region" description="Basic and acidic residues" evidence="3">
    <location>
        <begin position="734"/>
        <end position="749"/>
    </location>
</feature>
<keyword evidence="7" id="KW-1185">Reference proteome</keyword>
<feature type="compositionally biased region" description="Low complexity" evidence="3">
    <location>
        <begin position="497"/>
        <end position="513"/>
    </location>
</feature>
<dbReference type="PROSITE" id="PS50238">
    <property type="entry name" value="RHOGAP"/>
    <property type="match status" value="1"/>
</dbReference>
<evidence type="ECO:0000256" key="3">
    <source>
        <dbReference type="SAM" id="MobiDB-lite"/>
    </source>
</evidence>
<dbReference type="EnsemblMetazoa" id="SSS_8262s_mrna">
    <property type="protein sequence ID" value="KAF7490014.1"/>
    <property type="gene ID" value="SSS_8262"/>
</dbReference>
<dbReference type="Pfam" id="PF03114">
    <property type="entry name" value="BAR"/>
    <property type="match status" value="1"/>
</dbReference>
<dbReference type="InterPro" id="IPR008936">
    <property type="entry name" value="Rho_GTPase_activation_prot"/>
</dbReference>
<dbReference type="PANTHER" id="PTHR14130">
    <property type="entry name" value="3BP-1 RELATED RHOGAP"/>
    <property type="match status" value="1"/>
</dbReference>
<dbReference type="InterPro" id="IPR004148">
    <property type="entry name" value="BAR_dom"/>
</dbReference>
<proteinExistence type="predicted"/>
<dbReference type="GO" id="GO:0005096">
    <property type="term" value="F:GTPase activator activity"/>
    <property type="evidence" value="ECO:0007669"/>
    <property type="project" value="UniProtKB-KW"/>
</dbReference>
<gene>
    <name evidence="5" type="ORF">SSS_8262</name>
</gene>
<evidence type="ECO:0000313" key="5">
    <source>
        <dbReference type="EMBL" id="KAF7490014.1"/>
    </source>
</evidence>
<evidence type="ECO:0000259" key="4">
    <source>
        <dbReference type="PROSITE" id="PS50238"/>
    </source>
</evidence>
<feature type="region of interest" description="Disordered" evidence="3">
    <location>
        <begin position="634"/>
        <end position="658"/>
    </location>
</feature>
<dbReference type="PANTHER" id="PTHR14130:SF14">
    <property type="entry name" value="RHO GTPASE-ACTIVATING PROTEIN 92B"/>
    <property type="match status" value="1"/>
</dbReference>
<sequence length="789" mass="89437">MNQFNKFKDFVHGNLSNKNDKQILSSAILKEEKHVDNIKCILATADKKLSNSMFSSKGSEQERKTKKYPSSSLNKFFSEASETLSTSKTDSVLGRTLFTCSQLQNEFTRILSDHESFIENECLNRIELYLNEDLPAIHRSRKQLNKSHEELKIAKTKYESLVKTLINNPPGNSETQTKIDTLKKEMDYCEQKLEQCRDFHEILMFDFLSKELSISEIFFQYIKSLEIYHDQMLKQIRHYIPVLNGVLQNSTQKPVFGVPLADHLKASGRTISVVIEQCVEFLWPFVQEEGLFRISGSISKVKRMRNAFNAGRLDALDGLKNDAPAVVSTLKSYLRELPEPLLTFDSLQNWIEASKESDQNERLKAIWKVCNALPDANRENLCFLLKFLNELTKHCEKNKMSSQNLAIAIGPSLLWSRGDSFDLSMSNHLPALIETMITYCDYFFPDETFSYYQNFTKSMIDINSDAMNDSSPTNSNQSNNHVNNRKKTPAPKPPSSVSPIPSSESSTSVFSSTTASKLRSRISSFKFKPNTSANHKFNSDSIKNVSIDNEGFESNQRTESPPALIVYRNNLPEIHFRKSLTPDILGNKVRPKSVCERPSVPPPEIPPRPVLNSKCIPPNIDILEEKYSNLNHIDSESEENVNSVKDFSSNEETKNQYDLSNEISKSMIYPSLDEITDEINEDNLIEYESDSNTESLPSIHASNAPRKPPRANSHSSNSSSNLSLNEPFVPDSLAKSDKLYDDGDGKKIQESTLTVSSQQSSESNQSSSISNIVMNQQTNEQQLRKKTHL</sequence>
<dbReference type="SUPFAM" id="SSF48350">
    <property type="entry name" value="GTPase activation domain, GAP"/>
    <property type="match status" value="1"/>
</dbReference>
<evidence type="ECO:0000313" key="7">
    <source>
        <dbReference type="Proteomes" id="UP000070412"/>
    </source>
</evidence>
<feature type="domain" description="Rho-GAP" evidence="4">
    <location>
        <begin position="258"/>
        <end position="444"/>
    </location>
</feature>
<dbReference type="InterPro" id="IPR000198">
    <property type="entry name" value="RhoGAP_dom"/>
</dbReference>